<dbReference type="FunFam" id="3.90.70.40:FF:000004">
    <property type="entry name" value="ataxin-3 homolog"/>
    <property type="match status" value="1"/>
</dbReference>
<dbReference type="GO" id="GO:0005789">
    <property type="term" value="C:endoplasmic reticulum membrane"/>
    <property type="evidence" value="ECO:0007669"/>
    <property type="project" value="UniProtKB-SubCell"/>
</dbReference>
<comment type="caution">
    <text evidence="18">Lacks conserved residue(s) required for the propagation of feature annotation.</text>
</comment>
<dbReference type="SMART" id="SM01246">
    <property type="entry name" value="Josephin"/>
    <property type="match status" value="1"/>
</dbReference>
<evidence type="ECO:0000256" key="14">
    <source>
        <dbReference type="ARBA" id="ARBA00023242"/>
    </source>
</evidence>
<evidence type="ECO:0000256" key="12">
    <source>
        <dbReference type="ARBA" id="ARBA00023136"/>
    </source>
</evidence>
<dbReference type="AlphaFoldDB" id="A0A811NRV8"/>
<feature type="active site" description="Proton acceptor" evidence="16">
    <location>
        <position position="131"/>
    </location>
</feature>
<dbReference type="GO" id="GO:0005634">
    <property type="term" value="C:nucleus"/>
    <property type="evidence" value="ECO:0007669"/>
    <property type="project" value="UniProtKB-SubCell"/>
</dbReference>
<evidence type="ECO:0000256" key="8">
    <source>
        <dbReference type="ARBA" id="ARBA00022807"/>
    </source>
</evidence>
<dbReference type="FunFam" id="1.10.287.10:FF:000012">
    <property type="entry name" value="Ataxin-3 homolog"/>
    <property type="match status" value="1"/>
</dbReference>
<dbReference type="InterPro" id="IPR006155">
    <property type="entry name" value="Josephin"/>
</dbReference>
<dbReference type="InterPro" id="IPR003388">
    <property type="entry name" value="Reticulon"/>
</dbReference>
<dbReference type="PROSITE" id="PS50957">
    <property type="entry name" value="JOSEPHIN"/>
    <property type="match status" value="1"/>
</dbReference>
<feature type="transmembrane region" description="Helical" evidence="18">
    <location>
        <begin position="337"/>
        <end position="357"/>
    </location>
</feature>
<gene>
    <name evidence="22" type="ORF">NCGR_LOCUS19728</name>
</gene>
<keyword evidence="6" id="KW-0833">Ubl conjugation pathway</keyword>
<dbReference type="Pfam" id="PF02099">
    <property type="entry name" value="Josephin"/>
    <property type="match status" value="1"/>
</dbReference>
<evidence type="ECO:0000256" key="19">
    <source>
        <dbReference type="SAM" id="MobiDB-lite"/>
    </source>
</evidence>
<protein>
    <recommendedName>
        <fullName evidence="18">Reticulon-like protein</fullName>
    </recommendedName>
</protein>
<dbReference type="Pfam" id="PF02453">
    <property type="entry name" value="Reticulon"/>
    <property type="match status" value="1"/>
</dbReference>
<evidence type="ECO:0000259" key="20">
    <source>
        <dbReference type="PROSITE" id="PS50845"/>
    </source>
</evidence>
<evidence type="ECO:0000256" key="4">
    <source>
        <dbReference type="ARBA" id="ARBA00022670"/>
    </source>
</evidence>
<evidence type="ECO:0000256" key="10">
    <source>
        <dbReference type="ARBA" id="ARBA00022989"/>
    </source>
</evidence>
<comment type="catalytic activity">
    <reaction evidence="1">
        <text>Thiol-dependent hydrolysis of ester, thioester, amide, peptide and isopeptide bonds formed by the C-terminal Gly of ubiquitin (a 76-residue protein attached to proteins as an intracellular targeting signal).</text>
        <dbReference type="EC" id="3.4.19.12"/>
    </reaction>
</comment>
<evidence type="ECO:0000313" key="23">
    <source>
        <dbReference type="Proteomes" id="UP000604825"/>
    </source>
</evidence>
<evidence type="ECO:0000256" key="6">
    <source>
        <dbReference type="ARBA" id="ARBA00022786"/>
    </source>
</evidence>
<organism evidence="22 23">
    <name type="scientific">Miscanthus lutarioriparius</name>
    <dbReference type="NCBI Taxonomy" id="422564"/>
    <lineage>
        <taxon>Eukaryota</taxon>
        <taxon>Viridiplantae</taxon>
        <taxon>Streptophyta</taxon>
        <taxon>Embryophyta</taxon>
        <taxon>Tracheophyta</taxon>
        <taxon>Spermatophyta</taxon>
        <taxon>Magnoliopsida</taxon>
        <taxon>Liliopsida</taxon>
        <taxon>Poales</taxon>
        <taxon>Poaceae</taxon>
        <taxon>PACMAD clade</taxon>
        <taxon>Panicoideae</taxon>
        <taxon>Andropogonodae</taxon>
        <taxon>Andropogoneae</taxon>
        <taxon>Saccharinae</taxon>
        <taxon>Miscanthus</taxon>
    </lineage>
</organism>
<evidence type="ECO:0000256" key="7">
    <source>
        <dbReference type="ARBA" id="ARBA00022801"/>
    </source>
</evidence>
<keyword evidence="12 18" id="KW-0472">Membrane</keyword>
<evidence type="ECO:0000256" key="16">
    <source>
        <dbReference type="PIRSR" id="PIRSR633865-1"/>
    </source>
</evidence>
<dbReference type="GO" id="GO:0016579">
    <property type="term" value="P:protein deubiquitination"/>
    <property type="evidence" value="ECO:0007669"/>
    <property type="project" value="InterPro"/>
</dbReference>
<feature type="region of interest" description="Disordered" evidence="19">
    <location>
        <begin position="267"/>
        <end position="303"/>
    </location>
</feature>
<feature type="active site" evidence="17">
    <location>
        <position position="131"/>
    </location>
</feature>
<feature type="domain" description="Josephin" evidence="21">
    <location>
        <begin position="7"/>
        <end position="192"/>
    </location>
</feature>
<evidence type="ECO:0000256" key="13">
    <source>
        <dbReference type="ARBA" id="ARBA00023163"/>
    </source>
</evidence>
<comment type="caution">
    <text evidence="22">The sequence shown here is derived from an EMBL/GenBank/DDBJ whole genome shotgun (WGS) entry which is preliminary data.</text>
</comment>
<reference evidence="22" key="1">
    <citation type="submission" date="2020-10" db="EMBL/GenBank/DDBJ databases">
        <authorList>
            <person name="Han B."/>
            <person name="Lu T."/>
            <person name="Zhao Q."/>
            <person name="Huang X."/>
            <person name="Zhao Y."/>
        </authorList>
    </citation>
    <scope>NUCLEOTIDE SEQUENCE</scope>
</reference>
<keyword evidence="14" id="KW-0539">Nucleus</keyword>
<keyword evidence="10 18" id="KW-1133">Transmembrane helix</keyword>
<feature type="compositionally biased region" description="Basic and acidic residues" evidence="19">
    <location>
        <begin position="289"/>
        <end position="298"/>
    </location>
</feature>
<comment type="function">
    <text evidence="15">Interacts with key regulators of transcription and represses transcription. Acts as a histone-binding protein that regulates transcription. Acts as a deubiquitinating enzyme.</text>
</comment>
<feature type="active site" evidence="17">
    <location>
        <position position="20"/>
    </location>
</feature>
<dbReference type="PRINTS" id="PR01233">
    <property type="entry name" value="JOSEPHIN"/>
</dbReference>
<dbReference type="Proteomes" id="UP000604825">
    <property type="component" value="Unassembled WGS sequence"/>
</dbReference>
<dbReference type="GO" id="GO:0004843">
    <property type="term" value="F:cysteine-type deubiquitinase activity"/>
    <property type="evidence" value="ECO:0007669"/>
    <property type="project" value="UniProtKB-EC"/>
</dbReference>
<dbReference type="OrthoDB" id="10063692at2759"/>
<evidence type="ECO:0000256" key="5">
    <source>
        <dbReference type="ARBA" id="ARBA00022692"/>
    </source>
</evidence>
<proteinExistence type="predicted"/>
<keyword evidence="11" id="KW-0805">Transcription regulation</keyword>
<keyword evidence="13" id="KW-0804">Transcription</keyword>
<keyword evidence="5 18" id="KW-0812">Transmembrane</keyword>
<evidence type="ECO:0000256" key="11">
    <source>
        <dbReference type="ARBA" id="ARBA00023015"/>
    </source>
</evidence>
<evidence type="ECO:0000256" key="17">
    <source>
        <dbReference type="PROSITE-ProRule" id="PRU00331"/>
    </source>
</evidence>
<sequence length="478" mass="51802">MEVASNGGLLYHEVQEGKLCAVHCVNTALQGPFFSEFDLAALAADLDQRERLVMLEGSRSPGAANPAAGDFFAEGEGSHNVALGGDFSIQVLQKALEVWDLQVIPLDSPAAGSSLFDPEQEVAFICHLQDHWFCIRKVNGEWYNFNSLYPAPEHLSKFYLSAFIDTLKGSGWSIFAVRGNFPKECPMATEGSNGFGQWLTPDDARRITASCNQVQTPTQQVQPSLLGEQSEGMSEMDMIAAQQEEADLNAAIAASLMDTGGPFASYNAAQGSSNSQDAPATEAAPSKDNNQEEADKSEPSGPPLADVVLWRRKELAGGMLAAVVASWALFYCVPGYTLLSFVSQVLMILLTVLFVWAKAAQLLNRAAPPIPLMKISDESMSGAAEIVGSFMNKVLKDFENIALGKDSNLFYKVAFVLLLTSIVGRLTDLITLVYTGAVIALTVPALLEQSEEHIARFFKKASIYVQACGRACKEYKWK</sequence>
<name>A0A811NRV8_9POAL</name>
<evidence type="ECO:0000256" key="2">
    <source>
        <dbReference type="ARBA" id="ARBA00004123"/>
    </source>
</evidence>
<dbReference type="InterPro" id="IPR033865">
    <property type="entry name" value="Ataxin-3"/>
</dbReference>
<keyword evidence="9 18" id="KW-0256">Endoplasmic reticulum</keyword>
<feature type="domain" description="Reticulon" evidence="20">
    <location>
        <begin position="304"/>
        <end position="478"/>
    </location>
</feature>
<dbReference type="EMBL" id="CAJGYO010000005">
    <property type="protein sequence ID" value="CAD6229103.1"/>
    <property type="molecule type" value="Genomic_DNA"/>
</dbReference>
<keyword evidence="8" id="KW-0788">Thiol protease</keyword>
<dbReference type="PANTHER" id="PTHR14159">
    <property type="entry name" value="ATAXIN-3-RELATED"/>
    <property type="match status" value="1"/>
</dbReference>
<evidence type="ECO:0000256" key="9">
    <source>
        <dbReference type="ARBA" id="ARBA00022824"/>
    </source>
</evidence>
<accession>A0A811NRV8</accession>
<dbReference type="PANTHER" id="PTHR14159:SF0">
    <property type="entry name" value="ATAXIN-3-RELATED"/>
    <property type="match status" value="1"/>
</dbReference>
<evidence type="ECO:0000259" key="21">
    <source>
        <dbReference type="PROSITE" id="PS50957"/>
    </source>
</evidence>
<comment type="subcellular location">
    <subcellularLocation>
        <location evidence="3 18">Endoplasmic reticulum membrane</location>
        <topology evidence="3 18">Multi-pass membrane protein</topology>
    </subcellularLocation>
    <subcellularLocation>
        <location evidence="2">Nucleus</location>
    </subcellularLocation>
</comment>
<dbReference type="PROSITE" id="PS50845">
    <property type="entry name" value="RETICULON"/>
    <property type="match status" value="1"/>
</dbReference>
<dbReference type="Gene3D" id="1.10.287.10">
    <property type="entry name" value="S15/NS1, RNA-binding"/>
    <property type="match status" value="1"/>
</dbReference>
<dbReference type="GO" id="GO:0006508">
    <property type="term" value="P:proteolysis"/>
    <property type="evidence" value="ECO:0007669"/>
    <property type="project" value="UniProtKB-KW"/>
</dbReference>
<keyword evidence="23" id="KW-1185">Reference proteome</keyword>
<feature type="compositionally biased region" description="Polar residues" evidence="19">
    <location>
        <begin position="267"/>
        <end position="278"/>
    </location>
</feature>
<feature type="active site" description="Nucleophile" evidence="16">
    <location>
        <position position="20"/>
    </location>
</feature>
<evidence type="ECO:0000256" key="15">
    <source>
        <dbReference type="ARBA" id="ARBA00056847"/>
    </source>
</evidence>
<keyword evidence="7 17" id="KW-0378">Hydrolase</keyword>
<evidence type="ECO:0000256" key="3">
    <source>
        <dbReference type="ARBA" id="ARBA00004477"/>
    </source>
</evidence>
<evidence type="ECO:0000313" key="22">
    <source>
        <dbReference type="EMBL" id="CAD6229103.1"/>
    </source>
</evidence>
<feature type="active site" evidence="16 17">
    <location>
        <position position="146"/>
    </location>
</feature>
<dbReference type="Gene3D" id="3.90.70.40">
    <property type="match status" value="1"/>
</dbReference>
<evidence type="ECO:0000256" key="18">
    <source>
        <dbReference type="RuleBase" id="RU363132"/>
    </source>
</evidence>
<evidence type="ECO:0000256" key="1">
    <source>
        <dbReference type="ARBA" id="ARBA00000707"/>
    </source>
</evidence>
<keyword evidence="4" id="KW-0645">Protease</keyword>